<sequence>MTDYSDLLKADNNQPAHMIRIVDAESFESWLSAQPQRVRAIVAAQKFAGKGYEHAIIPGDEPSDWSVVAGVANRSKLSSWCLAKLAETLPEGQYRLAEGMAGPAMLGWLTAQYRFDRYRRDDNAAGPRVLLTGEVAQIDATVRLAEAVALVRDLVNIPAGDMGPAQLEEEAAKVAESFGARFTVTKGDPLEQGFPMIHAVGRAAGKEFAPRLIELRWGDLKHPRVAIVGKGICFDSGGLDIKPSSAMRLMKKDMGGAAHALALARLIMGARLPVQLHVLIPAAENAVGANAFRPGDILRSRKGLTVEIGNTDAEGRLVLADALTLAGEDDPELVIDYATLTGAARVAVGPDLPALFTNDDALAAEMDAGGSEVDDPSWRLPLWDGYADMLKSDIADINNAGEGGFAGAITAALFLKRFVPDKAKWIHLDTFAWRPSPKPGRPKGGEALGLRAVFRLLEQRYENSGRK</sequence>
<dbReference type="PROSITE" id="PS00631">
    <property type="entry name" value="CYTOSOL_AP"/>
    <property type="match status" value="1"/>
</dbReference>
<dbReference type="RefSeq" id="WP_247231939.1">
    <property type="nucleotide sequence ID" value="NZ_JALKHS010000007.1"/>
</dbReference>
<keyword evidence="8" id="KW-1185">Reference proteome</keyword>
<dbReference type="SUPFAM" id="SSF53187">
    <property type="entry name" value="Zn-dependent exopeptidases"/>
    <property type="match status" value="1"/>
</dbReference>
<evidence type="ECO:0000256" key="2">
    <source>
        <dbReference type="ARBA" id="ARBA00022438"/>
    </source>
</evidence>
<dbReference type="GO" id="GO:0004177">
    <property type="term" value="F:aminopeptidase activity"/>
    <property type="evidence" value="ECO:0007669"/>
    <property type="project" value="UniProtKB-KW"/>
</dbReference>
<dbReference type="Gene3D" id="3.40.630.10">
    <property type="entry name" value="Zn peptidases"/>
    <property type="match status" value="1"/>
</dbReference>
<protein>
    <submittedName>
        <fullName evidence="7">Leucyl aminopeptidase family protein</fullName>
    </submittedName>
</protein>
<organism evidence="7 8">
    <name type="scientific">Sphingobium agri</name>
    <dbReference type="NCBI Taxonomy" id="2933566"/>
    <lineage>
        <taxon>Bacteria</taxon>
        <taxon>Pseudomonadati</taxon>
        <taxon>Pseudomonadota</taxon>
        <taxon>Alphaproteobacteria</taxon>
        <taxon>Sphingomonadales</taxon>
        <taxon>Sphingomonadaceae</taxon>
        <taxon>Sphingobium</taxon>
    </lineage>
</organism>
<keyword evidence="2 7" id="KW-0031">Aminopeptidase</keyword>
<evidence type="ECO:0000256" key="3">
    <source>
        <dbReference type="ARBA" id="ARBA00022670"/>
    </source>
</evidence>
<keyword evidence="4" id="KW-0378">Hydrolase</keyword>
<dbReference type="CDD" id="cd00433">
    <property type="entry name" value="Peptidase_M17"/>
    <property type="match status" value="1"/>
</dbReference>
<dbReference type="Proteomes" id="UP001203512">
    <property type="component" value="Unassembled WGS sequence"/>
</dbReference>
<gene>
    <name evidence="7" type="ORF">MU848_10870</name>
</gene>
<keyword evidence="3" id="KW-0645">Protease</keyword>
<feature type="domain" description="Cytosol aminopeptidase" evidence="6">
    <location>
        <begin position="310"/>
        <end position="317"/>
    </location>
</feature>
<evidence type="ECO:0000256" key="5">
    <source>
        <dbReference type="ARBA" id="ARBA00023211"/>
    </source>
</evidence>
<dbReference type="PRINTS" id="PR00481">
    <property type="entry name" value="LAMNOPPTDASE"/>
</dbReference>
<dbReference type="Gene3D" id="3.40.220.10">
    <property type="entry name" value="Leucine Aminopeptidase, subunit E, domain 1"/>
    <property type="match status" value="1"/>
</dbReference>
<dbReference type="InterPro" id="IPR048816">
    <property type="entry name" value="Peptidase_M17_N_1"/>
</dbReference>
<dbReference type="InterPro" id="IPR011356">
    <property type="entry name" value="Leucine_aapep/pepB"/>
</dbReference>
<dbReference type="PANTHER" id="PTHR11963">
    <property type="entry name" value="LEUCINE AMINOPEPTIDASE-RELATED"/>
    <property type="match status" value="1"/>
</dbReference>
<dbReference type="Pfam" id="PF00883">
    <property type="entry name" value="Peptidase_M17"/>
    <property type="match status" value="1"/>
</dbReference>
<dbReference type="EMBL" id="JALKHS010000007">
    <property type="protein sequence ID" value="MCK0532081.1"/>
    <property type="molecule type" value="Genomic_DNA"/>
</dbReference>
<keyword evidence="5" id="KW-0464">Manganese</keyword>
<evidence type="ECO:0000256" key="1">
    <source>
        <dbReference type="ARBA" id="ARBA00009528"/>
    </source>
</evidence>
<evidence type="ECO:0000313" key="8">
    <source>
        <dbReference type="Proteomes" id="UP001203512"/>
    </source>
</evidence>
<evidence type="ECO:0000259" key="6">
    <source>
        <dbReference type="PROSITE" id="PS00631"/>
    </source>
</evidence>
<dbReference type="InterPro" id="IPR000819">
    <property type="entry name" value="Peptidase_M17_C"/>
</dbReference>
<accession>A0ABT0DY94</accession>
<evidence type="ECO:0000313" key="7">
    <source>
        <dbReference type="EMBL" id="MCK0532081.1"/>
    </source>
</evidence>
<evidence type="ECO:0000256" key="4">
    <source>
        <dbReference type="ARBA" id="ARBA00022801"/>
    </source>
</evidence>
<dbReference type="InterPro" id="IPR043472">
    <property type="entry name" value="Macro_dom-like"/>
</dbReference>
<proteinExistence type="inferred from homology"/>
<comment type="caution">
    <text evidence="7">The sequence shown here is derived from an EMBL/GenBank/DDBJ whole genome shotgun (WGS) entry which is preliminary data.</text>
</comment>
<dbReference type="Pfam" id="PF21337">
    <property type="entry name" value="Peptidase_M17_N_1"/>
    <property type="match status" value="1"/>
</dbReference>
<name>A0ABT0DY94_9SPHN</name>
<comment type="similarity">
    <text evidence="1">Belongs to the peptidase M17 family.</text>
</comment>
<dbReference type="PANTHER" id="PTHR11963:SF20">
    <property type="entry name" value="PEPTIDASE B"/>
    <property type="match status" value="1"/>
</dbReference>
<reference evidence="7 8" key="1">
    <citation type="submission" date="2022-04" db="EMBL/GenBank/DDBJ databases">
        <authorList>
            <person name="Huq M.A."/>
        </authorList>
    </citation>
    <scope>NUCLEOTIDE SEQUENCE [LARGE SCALE GENOMIC DNA]</scope>
    <source>
        <strain evidence="7 8">MAH-33</strain>
    </source>
</reference>